<keyword evidence="3" id="KW-0574">Periplasm</keyword>
<dbReference type="KEGG" id="slom:PXH66_14120"/>
<gene>
    <name evidence="6" type="ORF">PXH66_14120</name>
</gene>
<evidence type="ECO:0000256" key="1">
    <source>
        <dbReference type="ARBA" id="ARBA00004418"/>
    </source>
</evidence>
<protein>
    <submittedName>
        <fullName evidence="6">Heparinase II/III family protein</fullName>
    </submittedName>
</protein>
<dbReference type="GO" id="GO:0016829">
    <property type="term" value="F:lyase activity"/>
    <property type="evidence" value="ECO:0007669"/>
    <property type="project" value="UniProtKB-KW"/>
</dbReference>
<keyword evidence="2" id="KW-0732">Signal</keyword>
<feature type="domain" description="Heparinase II/III-like C-terminal" evidence="5">
    <location>
        <begin position="421"/>
        <end position="592"/>
    </location>
</feature>
<sequence>MESPPPSSSPGLTPVSRRTFLNTGLGLGALALLPGGRAALAADHAADDATALPGVLFDHAELPRIRDTMARPEFAAYRMELQLADLDADRRFLTQDIDLLNRVSDLARVGTIALRSAFAHLIEPDPTQLEIARLAIATALKFNRWDWILEDDTHTVGVMRAPSIGVQLICAQDWLGEDLDPAVRAALRRRIAEEVGPACHRAVAGELGASPMPAWSMDPDTTGLNRLDVSQWPRILAGSNLQIIATAGLVAAACWVPEHPDADAWCELGVRSLREFSAEQPTDGSFEEGSAYWGFTYNYFIVSLEMLRRLRGIDERGIADFPAMSRYLLSTTMPTAGHPQDCISIGDCNRFGSTIPFAWIAREFRDSTSQHLLTRAGLARVEPISCWAAIWFDPSVPRTISVDIPLDRRAAPGLVFSRSGWTENDSVLCLRSGDPCNHEHADRNSLLFAAYGERLFNDPLKASYATSDPKWLLRQTEAHSAVLINGQGHIYHHGEEGTNASTARAEVLTHQVGLDWMTATSDATDAYRQAGLPVSRVTRTVVFVKPGIVVCLDAVDLTTPQSVEVRFQVYNDDGEGRVTAAGSTFAIARPRAGLLAKVGALDPVTVTAGRLALPADAGVYPFAAVHSAVSQSHRILTVATAHPTAAIPDDLNWKVVDGHWSISGTQVGKPISISVIERPGAAAPAVVV</sequence>
<dbReference type="Gene3D" id="1.50.10.100">
    <property type="entry name" value="Chondroitin AC/alginate lyase"/>
    <property type="match status" value="1"/>
</dbReference>
<organism evidence="6 7">
    <name type="scientific">Synoicihabitans lomoniglobus</name>
    <dbReference type="NCBI Taxonomy" id="2909285"/>
    <lineage>
        <taxon>Bacteria</taxon>
        <taxon>Pseudomonadati</taxon>
        <taxon>Verrucomicrobiota</taxon>
        <taxon>Opitutia</taxon>
        <taxon>Opitutales</taxon>
        <taxon>Opitutaceae</taxon>
        <taxon>Synoicihabitans</taxon>
    </lineage>
</organism>
<dbReference type="PROSITE" id="PS51318">
    <property type="entry name" value="TAT"/>
    <property type="match status" value="1"/>
</dbReference>
<keyword evidence="4" id="KW-0456">Lyase</keyword>
<dbReference type="Proteomes" id="UP001218638">
    <property type="component" value="Chromosome"/>
</dbReference>
<dbReference type="PANTHER" id="PTHR39210:SF1">
    <property type="entry name" value="HEPARIN-SULFATE LYASE"/>
    <property type="match status" value="1"/>
</dbReference>
<evidence type="ECO:0000313" key="6">
    <source>
        <dbReference type="EMBL" id="WED63472.1"/>
    </source>
</evidence>
<proteinExistence type="predicted"/>
<dbReference type="SUPFAM" id="SSF48230">
    <property type="entry name" value="Chondroitin AC/alginate lyase"/>
    <property type="match status" value="1"/>
</dbReference>
<dbReference type="PANTHER" id="PTHR39210">
    <property type="entry name" value="HEPARIN-SULFATE LYASE"/>
    <property type="match status" value="1"/>
</dbReference>
<dbReference type="Pfam" id="PF07940">
    <property type="entry name" value="Hepar_II_III_C"/>
    <property type="match status" value="1"/>
</dbReference>
<dbReference type="InterPro" id="IPR006311">
    <property type="entry name" value="TAT_signal"/>
</dbReference>
<dbReference type="AlphaFoldDB" id="A0AAE9ZZJ2"/>
<dbReference type="GO" id="GO:0042597">
    <property type="term" value="C:periplasmic space"/>
    <property type="evidence" value="ECO:0007669"/>
    <property type="project" value="UniProtKB-SubCell"/>
</dbReference>
<dbReference type="InterPro" id="IPR008929">
    <property type="entry name" value="Chondroitin_lyas"/>
</dbReference>
<keyword evidence="7" id="KW-1185">Reference proteome</keyword>
<dbReference type="RefSeq" id="WP_330929150.1">
    <property type="nucleotide sequence ID" value="NZ_CP119075.1"/>
</dbReference>
<dbReference type="EMBL" id="CP119075">
    <property type="protein sequence ID" value="WED63472.1"/>
    <property type="molecule type" value="Genomic_DNA"/>
</dbReference>
<evidence type="ECO:0000256" key="2">
    <source>
        <dbReference type="ARBA" id="ARBA00022729"/>
    </source>
</evidence>
<evidence type="ECO:0000256" key="4">
    <source>
        <dbReference type="ARBA" id="ARBA00023239"/>
    </source>
</evidence>
<reference evidence="6" key="1">
    <citation type="submission" date="2023-03" db="EMBL/GenBank/DDBJ databases">
        <title>Lomoglobus Profundus gen. nov., sp. nov., a novel member of the phylum Verrucomicrobia, isolated from deep-marine sediment of South China Sea.</title>
        <authorList>
            <person name="Ahmad T."/>
            <person name="Ishaq S.E."/>
            <person name="Wang F."/>
        </authorList>
    </citation>
    <scope>NUCLEOTIDE SEQUENCE</scope>
    <source>
        <strain evidence="6">LMO-M01</strain>
    </source>
</reference>
<evidence type="ECO:0000259" key="5">
    <source>
        <dbReference type="Pfam" id="PF07940"/>
    </source>
</evidence>
<accession>A0AAE9ZZJ2</accession>
<evidence type="ECO:0000313" key="7">
    <source>
        <dbReference type="Proteomes" id="UP001218638"/>
    </source>
</evidence>
<dbReference type="Gene3D" id="2.70.98.70">
    <property type="match status" value="1"/>
</dbReference>
<dbReference type="InterPro" id="IPR012480">
    <property type="entry name" value="Hepar_II_III_C"/>
</dbReference>
<comment type="subcellular location">
    <subcellularLocation>
        <location evidence="1">Periplasm</location>
    </subcellularLocation>
</comment>
<name>A0AAE9ZZJ2_9BACT</name>
<evidence type="ECO:0000256" key="3">
    <source>
        <dbReference type="ARBA" id="ARBA00022764"/>
    </source>
</evidence>